<dbReference type="RefSeq" id="WP_379779596.1">
    <property type="nucleotide sequence ID" value="NZ_JBHSMU010000003.1"/>
</dbReference>
<dbReference type="InterPro" id="IPR016155">
    <property type="entry name" value="Mopterin_synth/thiamin_S_b"/>
</dbReference>
<dbReference type="InterPro" id="IPR003749">
    <property type="entry name" value="ThiS/MoaD-like"/>
</dbReference>
<dbReference type="InterPro" id="IPR010035">
    <property type="entry name" value="Thi_S"/>
</dbReference>
<reference evidence="2" key="1">
    <citation type="journal article" date="2019" name="Int. J. Syst. Evol. Microbiol.">
        <title>The Global Catalogue of Microorganisms (GCM) 10K type strain sequencing project: providing services to taxonomists for standard genome sequencing and annotation.</title>
        <authorList>
            <consortium name="The Broad Institute Genomics Platform"/>
            <consortium name="The Broad Institute Genome Sequencing Center for Infectious Disease"/>
            <person name="Wu L."/>
            <person name="Ma J."/>
        </authorList>
    </citation>
    <scope>NUCLEOTIDE SEQUENCE [LARGE SCALE GENOMIC DNA]</scope>
    <source>
        <strain evidence="2">KACC 12649</strain>
    </source>
</reference>
<dbReference type="SUPFAM" id="SSF54285">
    <property type="entry name" value="MoaD/ThiS"/>
    <property type="match status" value="1"/>
</dbReference>
<evidence type="ECO:0000313" key="1">
    <source>
        <dbReference type="EMBL" id="MFC5458597.1"/>
    </source>
</evidence>
<proteinExistence type="predicted"/>
<name>A0ABW0L101_9BURK</name>
<dbReference type="CDD" id="cd00565">
    <property type="entry name" value="Ubl_ThiS"/>
    <property type="match status" value="1"/>
</dbReference>
<dbReference type="PANTHER" id="PTHR34472">
    <property type="entry name" value="SULFUR CARRIER PROTEIN THIS"/>
    <property type="match status" value="1"/>
</dbReference>
<keyword evidence="2" id="KW-1185">Reference proteome</keyword>
<evidence type="ECO:0000313" key="2">
    <source>
        <dbReference type="Proteomes" id="UP001596050"/>
    </source>
</evidence>
<accession>A0ABW0L101</accession>
<dbReference type="Gene3D" id="3.10.20.30">
    <property type="match status" value="1"/>
</dbReference>
<sequence length="72" mass="7765">MLSMKSLEIELNGQPYRLAAGQSLDDLVRALGVGQQAVALAVNREVVPRQQWAGRALLPRDRVDIVRAIGGG</sequence>
<dbReference type="EMBL" id="JBHSMU010000003">
    <property type="protein sequence ID" value="MFC5458597.1"/>
    <property type="molecule type" value="Genomic_DNA"/>
</dbReference>
<dbReference type="Proteomes" id="UP001596050">
    <property type="component" value="Unassembled WGS sequence"/>
</dbReference>
<dbReference type="PANTHER" id="PTHR34472:SF1">
    <property type="entry name" value="SULFUR CARRIER PROTEIN THIS"/>
    <property type="match status" value="1"/>
</dbReference>
<organism evidence="1 2">
    <name type="scientific">Massilia niabensis</name>
    <dbReference type="NCBI Taxonomy" id="544910"/>
    <lineage>
        <taxon>Bacteria</taxon>
        <taxon>Pseudomonadati</taxon>
        <taxon>Pseudomonadota</taxon>
        <taxon>Betaproteobacteria</taxon>
        <taxon>Burkholderiales</taxon>
        <taxon>Oxalobacteraceae</taxon>
        <taxon>Telluria group</taxon>
        <taxon>Massilia</taxon>
    </lineage>
</organism>
<dbReference type="NCBIfam" id="TIGR01683">
    <property type="entry name" value="thiS"/>
    <property type="match status" value="1"/>
</dbReference>
<gene>
    <name evidence="1" type="primary">thiS</name>
    <name evidence="1" type="ORF">ACFPN5_02080</name>
</gene>
<dbReference type="InterPro" id="IPR012675">
    <property type="entry name" value="Beta-grasp_dom_sf"/>
</dbReference>
<comment type="caution">
    <text evidence="1">The sequence shown here is derived from an EMBL/GenBank/DDBJ whole genome shotgun (WGS) entry which is preliminary data.</text>
</comment>
<protein>
    <submittedName>
        <fullName evidence="1">Sulfur carrier protein ThiS</fullName>
    </submittedName>
</protein>
<dbReference type="Pfam" id="PF02597">
    <property type="entry name" value="ThiS"/>
    <property type="match status" value="1"/>
</dbReference>